<organism evidence="2 3">
    <name type="scientific">Aspergillus keveii</name>
    <dbReference type="NCBI Taxonomy" id="714993"/>
    <lineage>
        <taxon>Eukaryota</taxon>
        <taxon>Fungi</taxon>
        <taxon>Dikarya</taxon>
        <taxon>Ascomycota</taxon>
        <taxon>Pezizomycotina</taxon>
        <taxon>Eurotiomycetes</taxon>
        <taxon>Eurotiomycetidae</taxon>
        <taxon>Eurotiales</taxon>
        <taxon>Aspergillaceae</taxon>
        <taxon>Aspergillus</taxon>
        <taxon>Aspergillus subgen. Nidulantes</taxon>
    </lineage>
</organism>
<proteinExistence type="predicted"/>
<evidence type="ECO:0000313" key="2">
    <source>
        <dbReference type="EMBL" id="KAL2789071.1"/>
    </source>
</evidence>
<keyword evidence="3" id="KW-1185">Reference proteome</keyword>
<gene>
    <name evidence="2" type="ORF">BJX66DRAFT_307482</name>
</gene>
<feature type="region of interest" description="Disordered" evidence="1">
    <location>
        <begin position="26"/>
        <end position="60"/>
    </location>
</feature>
<dbReference type="Proteomes" id="UP001610563">
    <property type="component" value="Unassembled WGS sequence"/>
</dbReference>
<dbReference type="EMBL" id="JBFTWV010000069">
    <property type="protein sequence ID" value="KAL2789071.1"/>
    <property type="molecule type" value="Genomic_DNA"/>
</dbReference>
<protein>
    <submittedName>
        <fullName evidence="2">Uncharacterized protein</fullName>
    </submittedName>
</protein>
<name>A0ABR4G0R0_9EURO</name>
<accession>A0ABR4G0R0</accession>
<reference evidence="2 3" key="1">
    <citation type="submission" date="2024-07" db="EMBL/GenBank/DDBJ databases">
        <title>Section-level genome sequencing and comparative genomics of Aspergillus sections Usti and Cavernicolus.</title>
        <authorList>
            <consortium name="Lawrence Berkeley National Laboratory"/>
            <person name="Nybo J.L."/>
            <person name="Vesth T.C."/>
            <person name="Theobald S."/>
            <person name="Frisvad J.C."/>
            <person name="Larsen T.O."/>
            <person name="Kjaerboelling I."/>
            <person name="Rothschild-Mancinelli K."/>
            <person name="Lyhne E.K."/>
            <person name="Kogle M.E."/>
            <person name="Barry K."/>
            <person name="Clum A."/>
            <person name="Na H."/>
            <person name="Ledsgaard L."/>
            <person name="Lin J."/>
            <person name="Lipzen A."/>
            <person name="Kuo A."/>
            <person name="Riley R."/>
            <person name="Mondo S."/>
            <person name="Labutti K."/>
            <person name="Haridas S."/>
            <person name="Pangalinan J."/>
            <person name="Salamov A.A."/>
            <person name="Simmons B.A."/>
            <person name="Magnuson J.K."/>
            <person name="Chen J."/>
            <person name="Drula E."/>
            <person name="Henrissat B."/>
            <person name="Wiebenga A."/>
            <person name="Lubbers R.J."/>
            <person name="Gomes A.C."/>
            <person name="Makela M.R."/>
            <person name="Stajich J."/>
            <person name="Grigoriev I.V."/>
            <person name="Mortensen U.H."/>
            <person name="De Vries R.P."/>
            <person name="Baker S.E."/>
            <person name="Andersen M.R."/>
        </authorList>
    </citation>
    <scope>NUCLEOTIDE SEQUENCE [LARGE SCALE GENOMIC DNA]</scope>
    <source>
        <strain evidence="2 3">CBS 209.92</strain>
    </source>
</reference>
<comment type="caution">
    <text evidence="2">The sequence shown here is derived from an EMBL/GenBank/DDBJ whole genome shotgun (WGS) entry which is preliminary data.</text>
</comment>
<evidence type="ECO:0000256" key="1">
    <source>
        <dbReference type="SAM" id="MobiDB-lite"/>
    </source>
</evidence>
<sequence length="60" mass="6573">MSSCQSSYLSCPGSLSTYLSMPVPSAFHSSPTHTPCPRHRRSQKLPLSTKAYMLSLGKSR</sequence>
<evidence type="ECO:0000313" key="3">
    <source>
        <dbReference type="Proteomes" id="UP001610563"/>
    </source>
</evidence>